<gene>
    <name evidence="1" type="ORF">NDU88_008171</name>
</gene>
<dbReference type="EMBL" id="JANPWB010000006">
    <property type="protein sequence ID" value="KAJ1182997.1"/>
    <property type="molecule type" value="Genomic_DNA"/>
</dbReference>
<reference evidence="1" key="1">
    <citation type="journal article" date="2022" name="bioRxiv">
        <title>Sequencing and chromosome-scale assembly of the giantPleurodeles waltlgenome.</title>
        <authorList>
            <person name="Brown T."/>
            <person name="Elewa A."/>
            <person name="Iarovenko S."/>
            <person name="Subramanian E."/>
            <person name="Araus A.J."/>
            <person name="Petzold A."/>
            <person name="Susuki M."/>
            <person name="Suzuki K.-i.T."/>
            <person name="Hayashi T."/>
            <person name="Toyoda A."/>
            <person name="Oliveira C."/>
            <person name="Osipova E."/>
            <person name="Leigh N.D."/>
            <person name="Simon A."/>
            <person name="Yun M.H."/>
        </authorList>
    </citation>
    <scope>NUCLEOTIDE SEQUENCE</scope>
    <source>
        <strain evidence="1">20211129_DDA</strain>
        <tissue evidence="1">Liver</tissue>
    </source>
</reference>
<dbReference type="AlphaFoldDB" id="A0AAV7U297"/>
<organism evidence="1 2">
    <name type="scientific">Pleurodeles waltl</name>
    <name type="common">Iberian ribbed newt</name>
    <dbReference type="NCBI Taxonomy" id="8319"/>
    <lineage>
        <taxon>Eukaryota</taxon>
        <taxon>Metazoa</taxon>
        <taxon>Chordata</taxon>
        <taxon>Craniata</taxon>
        <taxon>Vertebrata</taxon>
        <taxon>Euteleostomi</taxon>
        <taxon>Amphibia</taxon>
        <taxon>Batrachia</taxon>
        <taxon>Caudata</taxon>
        <taxon>Salamandroidea</taxon>
        <taxon>Salamandridae</taxon>
        <taxon>Pleurodelinae</taxon>
        <taxon>Pleurodeles</taxon>
    </lineage>
</organism>
<sequence>MDAGGSLLLKPTMEGAVRRWRRGRSGLGCYVGEGAASAAAAMDAGDSLLLKPTREGAVQRWRRGRSGLGCCARGAASAVAAMDAGGSLLLKPTREEAVRRLRQGRSGLGCCAGEGVASAVAAMDAGGRSPSEAHQGGSCPEVAARPFRSWLLCRRRSGLRCVCDGCRGSLLLKPTREGAVRRWRRGRSGLGCCVGEGGASAAAAMDAGGSLLLKPTREGAVRRWRRGRSGLGCCVGEGAASAAAAMDAGGSLLLKPTREGAVRRWRRGRSGLGCCVGEGAASAAAAMDAGDSLLLKPTREGAVQRWRRGRSGLGCCARGAASAAMDAGGRSPSEAHQGGSCSGVAARPFRTWLLCRRRSGLCCGCDGCRGSLLLKPTREGAVRRWRRGRSGLGCCVGEGAASAAAAMDAGGRSPSEAHQGGSCPEVAARPFRSWLLCRRRSGLRCGCDGCGGSLLLKPTREGAVRRWRRGRSGLGCCVGGGAASASAAMDAGVVSF</sequence>
<evidence type="ECO:0000313" key="1">
    <source>
        <dbReference type="EMBL" id="KAJ1182997.1"/>
    </source>
</evidence>
<comment type="caution">
    <text evidence="1">The sequence shown here is derived from an EMBL/GenBank/DDBJ whole genome shotgun (WGS) entry which is preliminary data.</text>
</comment>
<evidence type="ECO:0000313" key="2">
    <source>
        <dbReference type="Proteomes" id="UP001066276"/>
    </source>
</evidence>
<name>A0AAV7U297_PLEWA</name>
<keyword evidence="2" id="KW-1185">Reference proteome</keyword>
<protein>
    <submittedName>
        <fullName evidence="1">Uncharacterized protein</fullName>
    </submittedName>
</protein>
<proteinExistence type="predicted"/>
<accession>A0AAV7U297</accession>
<dbReference type="Proteomes" id="UP001066276">
    <property type="component" value="Chromosome 3_2"/>
</dbReference>